<comment type="caution">
    <text evidence="1">The sequence shown here is derived from an EMBL/GenBank/DDBJ whole genome shotgun (WGS) entry which is preliminary data.</text>
</comment>
<sequence>MKYKEFSNREIIGQGGFAIVHKCVWEKTNNLVAIKTKINILEFINE</sequence>
<organism evidence="1 2">
    <name type="scientific">Racocetra persica</name>
    <dbReference type="NCBI Taxonomy" id="160502"/>
    <lineage>
        <taxon>Eukaryota</taxon>
        <taxon>Fungi</taxon>
        <taxon>Fungi incertae sedis</taxon>
        <taxon>Mucoromycota</taxon>
        <taxon>Glomeromycotina</taxon>
        <taxon>Glomeromycetes</taxon>
        <taxon>Diversisporales</taxon>
        <taxon>Gigasporaceae</taxon>
        <taxon>Racocetra</taxon>
    </lineage>
</organism>
<evidence type="ECO:0000313" key="1">
    <source>
        <dbReference type="EMBL" id="CAG8790914.1"/>
    </source>
</evidence>
<dbReference type="Proteomes" id="UP000789920">
    <property type="component" value="Unassembled WGS sequence"/>
</dbReference>
<proteinExistence type="predicted"/>
<keyword evidence="2" id="KW-1185">Reference proteome</keyword>
<dbReference type="EMBL" id="CAJVQC010051891">
    <property type="protein sequence ID" value="CAG8790914.1"/>
    <property type="molecule type" value="Genomic_DNA"/>
</dbReference>
<accession>A0ACA9RFP6</accession>
<reference evidence="1" key="1">
    <citation type="submission" date="2021-06" db="EMBL/GenBank/DDBJ databases">
        <authorList>
            <person name="Kallberg Y."/>
            <person name="Tangrot J."/>
            <person name="Rosling A."/>
        </authorList>
    </citation>
    <scope>NUCLEOTIDE SEQUENCE</scope>
    <source>
        <strain evidence="1">MA461A</strain>
    </source>
</reference>
<gene>
    <name evidence="1" type="ORF">RPERSI_LOCUS19137</name>
</gene>
<protein>
    <submittedName>
        <fullName evidence="1">6859_t:CDS:1</fullName>
    </submittedName>
</protein>
<feature type="non-terminal residue" evidence="1">
    <location>
        <position position="46"/>
    </location>
</feature>
<name>A0ACA9RFP6_9GLOM</name>
<evidence type="ECO:0000313" key="2">
    <source>
        <dbReference type="Proteomes" id="UP000789920"/>
    </source>
</evidence>